<keyword evidence="5" id="KW-0808">Transferase</keyword>
<dbReference type="PANTHER" id="PTHR30175:SF7">
    <property type="entry name" value="NEGATIVE REGULATOR OF SACY ACTIVITY"/>
    <property type="match status" value="1"/>
</dbReference>
<keyword evidence="2" id="KW-0813">Transport</keyword>
<dbReference type="PANTHER" id="PTHR30175">
    <property type="entry name" value="PHOSPHOTRANSFERASE SYSTEM TRANSPORT PROTEIN"/>
    <property type="match status" value="1"/>
</dbReference>
<dbReference type="PROSITE" id="PS51098">
    <property type="entry name" value="PTS_EIIB_TYPE_1"/>
    <property type="match status" value="1"/>
</dbReference>
<keyword evidence="10" id="KW-0472">Membrane</keyword>
<dbReference type="InterPro" id="IPR050558">
    <property type="entry name" value="PTS_Sugar-Specific_Components"/>
</dbReference>
<dbReference type="AlphaFoldDB" id="A0A5C8CH39"/>
<keyword evidence="6" id="KW-0598">Phosphotransferase system</keyword>
<evidence type="ECO:0000256" key="11">
    <source>
        <dbReference type="PROSITE-ProRule" id="PRU00421"/>
    </source>
</evidence>
<dbReference type="RefSeq" id="WP_147758271.1">
    <property type="nucleotide sequence ID" value="NZ_SAXT01000004.1"/>
</dbReference>
<dbReference type="EMBL" id="SAXT01000004">
    <property type="protein sequence ID" value="TXJ12307.1"/>
    <property type="molecule type" value="Genomic_DNA"/>
</dbReference>
<evidence type="ECO:0000256" key="4">
    <source>
        <dbReference type="ARBA" id="ARBA00022597"/>
    </source>
</evidence>
<keyword evidence="3" id="KW-1003">Cell membrane</keyword>
<keyword evidence="4 13" id="KW-0762">Sugar transport</keyword>
<feature type="domain" description="PTS EIIB type-1" evidence="12">
    <location>
        <begin position="5"/>
        <end position="86"/>
    </location>
</feature>
<dbReference type="GO" id="GO:0009401">
    <property type="term" value="P:phosphoenolpyruvate-dependent sugar phosphotransferase system"/>
    <property type="evidence" value="ECO:0007669"/>
    <property type="project" value="UniProtKB-KW"/>
</dbReference>
<evidence type="ECO:0000256" key="5">
    <source>
        <dbReference type="ARBA" id="ARBA00022679"/>
    </source>
</evidence>
<dbReference type="Gene3D" id="3.30.1360.60">
    <property type="entry name" value="Glucose permease domain IIB"/>
    <property type="match status" value="1"/>
</dbReference>
<name>A0A5C8CH39_9SPIR</name>
<evidence type="ECO:0000256" key="3">
    <source>
        <dbReference type="ARBA" id="ARBA00022475"/>
    </source>
</evidence>
<dbReference type="Pfam" id="PF00367">
    <property type="entry name" value="PTS_EIIB"/>
    <property type="match status" value="1"/>
</dbReference>
<dbReference type="GO" id="GO:0008982">
    <property type="term" value="F:protein-N(PI)-phosphohistidine-sugar phosphotransferase activity"/>
    <property type="evidence" value="ECO:0007669"/>
    <property type="project" value="InterPro"/>
</dbReference>
<sequence length="86" mass="9901">MELNYKELATKIIELVGKENISSVSHCATRLRLIVKDKNKVNVSEIEKLEKVKGIFFDAGQYQIIFGEKITKYIFNEISNMGYTII</sequence>
<dbReference type="GO" id="GO:0015771">
    <property type="term" value="P:trehalose transport"/>
    <property type="evidence" value="ECO:0007669"/>
    <property type="project" value="TreeGrafter"/>
</dbReference>
<keyword evidence="7" id="KW-0812">Transmembrane</keyword>
<keyword evidence="8" id="KW-0418">Kinase</keyword>
<dbReference type="PROSITE" id="PS01035">
    <property type="entry name" value="PTS_EIIB_TYPE_1_CYS"/>
    <property type="match status" value="1"/>
</dbReference>
<reference evidence="13 14" key="1">
    <citation type="journal article" date="1992" name="Lakartidningen">
        <title>[Penicillin V and not amoxicillin is the first choice preparation in acute otitis].</title>
        <authorList>
            <person name="Kamme C."/>
            <person name="Lundgren K."/>
            <person name="Prellner K."/>
        </authorList>
    </citation>
    <scope>NUCLEOTIDE SEQUENCE [LARGE SCALE GENOMIC DNA]</scope>
    <source>
        <strain evidence="13 14">W1</strain>
    </source>
</reference>
<organism evidence="13 14">
    <name type="scientific">Brachyspira aalborgi</name>
    <dbReference type="NCBI Taxonomy" id="29522"/>
    <lineage>
        <taxon>Bacteria</taxon>
        <taxon>Pseudomonadati</taxon>
        <taxon>Spirochaetota</taxon>
        <taxon>Spirochaetia</taxon>
        <taxon>Brachyspirales</taxon>
        <taxon>Brachyspiraceae</taxon>
        <taxon>Brachyspira</taxon>
    </lineage>
</organism>
<comment type="subcellular location">
    <subcellularLocation>
        <location evidence="1">Cell membrane</location>
        <topology evidence="1">Multi-pass membrane protein</topology>
    </subcellularLocation>
</comment>
<evidence type="ECO:0000256" key="2">
    <source>
        <dbReference type="ARBA" id="ARBA00022448"/>
    </source>
</evidence>
<evidence type="ECO:0000256" key="1">
    <source>
        <dbReference type="ARBA" id="ARBA00004651"/>
    </source>
</evidence>
<evidence type="ECO:0000313" key="13">
    <source>
        <dbReference type="EMBL" id="TXJ12307.1"/>
    </source>
</evidence>
<evidence type="ECO:0000313" key="14">
    <source>
        <dbReference type="Proteomes" id="UP000325116"/>
    </source>
</evidence>
<proteinExistence type="predicted"/>
<protein>
    <submittedName>
        <fullName evidence="13">PTS sugar transporter subunit IIABC</fullName>
    </submittedName>
</protein>
<dbReference type="CDD" id="cd00212">
    <property type="entry name" value="PTS_IIB_glc"/>
    <property type="match status" value="1"/>
</dbReference>
<evidence type="ECO:0000256" key="8">
    <source>
        <dbReference type="ARBA" id="ARBA00022777"/>
    </source>
</evidence>
<gene>
    <name evidence="13" type="ORF">EPJ80_05830</name>
</gene>
<dbReference type="InterPro" id="IPR036878">
    <property type="entry name" value="Glu_permease_IIB"/>
</dbReference>
<dbReference type="GO" id="GO:0090589">
    <property type="term" value="F:protein-phosphocysteine-trehalose phosphotransferase system transporter activity"/>
    <property type="evidence" value="ECO:0007669"/>
    <property type="project" value="TreeGrafter"/>
</dbReference>
<evidence type="ECO:0000259" key="12">
    <source>
        <dbReference type="PROSITE" id="PS51098"/>
    </source>
</evidence>
<evidence type="ECO:0000256" key="6">
    <source>
        <dbReference type="ARBA" id="ARBA00022683"/>
    </source>
</evidence>
<dbReference type="InterPro" id="IPR018113">
    <property type="entry name" value="PTrfase_EIIB_Cys"/>
</dbReference>
<evidence type="ECO:0000256" key="10">
    <source>
        <dbReference type="ARBA" id="ARBA00023136"/>
    </source>
</evidence>
<keyword evidence="9" id="KW-1133">Transmembrane helix</keyword>
<dbReference type="GO" id="GO:0005886">
    <property type="term" value="C:plasma membrane"/>
    <property type="evidence" value="ECO:0007669"/>
    <property type="project" value="UniProtKB-SubCell"/>
</dbReference>
<dbReference type="Proteomes" id="UP000325116">
    <property type="component" value="Unassembled WGS sequence"/>
</dbReference>
<dbReference type="SUPFAM" id="SSF55604">
    <property type="entry name" value="Glucose permease domain IIB"/>
    <property type="match status" value="1"/>
</dbReference>
<dbReference type="GO" id="GO:0016301">
    <property type="term" value="F:kinase activity"/>
    <property type="evidence" value="ECO:0007669"/>
    <property type="project" value="UniProtKB-KW"/>
</dbReference>
<evidence type="ECO:0000256" key="7">
    <source>
        <dbReference type="ARBA" id="ARBA00022692"/>
    </source>
</evidence>
<dbReference type="FunFam" id="3.30.1360.60:FF:000001">
    <property type="entry name" value="PTS system glucose-specific IIBC component PtsG"/>
    <property type="match status" value="1"/>
</dbReference>
<comment type="caution">
    <text evidence="13">The sequence shown here is derived from an EMBL/GenBank/DDBJ whole genome shotgun (WGS) entry which is preliminary data.</text>
</comment>
<accession>A0A5C8CH39</accession>
<evidence type="ECO:0000256" key="9">
    <source>
        <dbReference type="ARBA" id="ARBA00022989"/>
    </source>
</evidence>
<feature type="active site" description="Phosphocysteine intermediate; for EIIB activity" evidence="11">
    <location>
        <position position="27"/>
    </location>
</feature>
<dbReference type="InterPro" id="IPR001996">
    <property type="entry name" value="PTS_IIB_1"/>
</dbReference>